<proteinExistence type="predicted"/>
<dbReference type="Pfam" id="PF13516">
    <property type="entry name" value="LRR_6"/>
    <property type="match status" value="1"/>
</dbReference>
<gene>
    <name evidence="4" type="ORF">PPL_07507</name>
</gene>
<dbReference type="GeneID" id="31362988"/>
<dbReference type="SMART" id="SM00368">
    <property type="entry name" value="LRR_RI"/>
    <property type="match status" value="2"/>
</dbReference>
<reference evidence="4 5" key="1">
    <citation type="journal article" date="2011" name="Genome Res.">
        <title>Phylogeny-wide analysis of social amoeba genomes highlights ancient origins for complex intercellular communication.</title>
        <authorList>
            <person name="Heidel A.J."/>
            <person name="Lawal H.M."/>
            <person name="Felder M."/>
            <person name="Schilde C."/>
            <person name="Helps N.R."/>
            <person name="Tunggal B."/>
            <person name="Rivero F."/>
            <person name="John U."/>
            <person name="Schleicher M."/>
            <person name="Eichinger L."/>
            <person name="Platzer M."/>
            <person name="Noegel A.A."/>
            <person name="Schaap P."/>
            <person name="Gloeckner G."/>
        </authorList>
    </citation>
    <scope>NUCLEOTIDE SEQUENCE [LARGE SCALE GENOMIC DNA]</scope>
    <source>
        <strain evidence="5">ATCC 26659 / Pp 5 / PN500</strain>
    </source>
</reference>
<dbReference type="RefSeq" id="XP_020431769.1">
    <property type="nucleotide sequence ID" value="XM_020578342.1"/>
</dbReference>
<organism evidence="4 5">
    <name type="scientific">Heterostelium pallidum (strain ATCC 26659 / Pp 5 / PN500)</name>
    <name type="common">Cellular slime mold</name>
    <name type="synonym">Polysphondylium pallidum</name>
    <dbReference type="NCBI Taxonomy" id="670386"/>
    <lineage>
        <taxon>Eukaryota</taxon>
        <taxon>Amoebozoa</taxon>
        <taxon>Evosea</taxon>
        <taxon>Eumycetozoa</taxon>
        <taxon>Dictyostelia</taxon>
        <taxon>Acytosteliales</taxon>
        <taxon>Acytosteliaceae</taxon>
        <taxon>Heterostelium</taxon>
    </lineage>
</organism>
<evidence type="ECO:0000256" key="3">
    <source>
        <dbReference type="ARBA" id="ARBA00023212"/>
    </source>
</evidence>
<evidence type="ECO:0000256" key="2">
    <source>
        <dbReference type="ARBA" id="ARBA00022490"/>
    </source>
</evidence>
<protein>
    <submittedName>
        <fullName evidence="4">Uncharacterized protein</fullName>
    </submittedName>
</protein>
<comment type="caution">
    <text evidence="4">The sequence shown here is derived from an EMBL/GenBank/DDBJ whole genome shotgun (WGS) entry which is preliminary data.</text>
</comment>
<dbReference type="InterPro" id="IPR052410">
    <property type="entry name" value="DRC5"/>
</dbReference>
<name>D3BG56_HETP5</name>
<dbReference type="InterPro" id="IPR001611">
    <property type="entry name" value="Leu-rich_rpt"/>
</dbReference>
<dbReference type="GO" id="GO:0005856">
    <property type="term" value="C:cytoskeleton"/>
    <property type="evidence" value="ECO:0007669"/>
    <property type="project" value="UniProtKB-SubCell"/>
</dbReference>
<evidence type="ECO:0000256" key="1">
    <source>
        <dbReference type="ARBA" id="ARBA00004245"/>
    </source>
</evidence>
<keyword evidence="3" id="KW-0206">Cytoskeleton</keyword>
<dbReference type="PANTHER" id="PTHR24107">
    <property type="entry name" value="YNEIN REGULATORY COMPLEX SUBUNIT 5"/>
    <property type="match status" value="1"/>
</dbReference>
<dbReference type="AlphaFoldDB" id="D3BG56"/>
<dbReference type="InParanoid" id="D3BG56"/>
<dbReference type="SUPFAM" id="SSF52047">
    <property type="entry name" value="RNI-like"/>
    <property type="match status" value="1"/>
</dbReference>
<comment type="subcellular location">
    <subcellularLocation>
        <location evidence="1">Cytoplasm</location>
        <location evidence="1">Cytoskeleton</location>
    </subcellularLocation>
</comment>
<dbReference type="Pfam" id="PF00560">
    <property type="entry name" value="LRR_1"/>
    <property type="match status" value="1"/>
</dbReference>
<evidence type="ECO:0000313" key="4">
    <source>
        <dbReference type="EMBL" id="EFA79648.1"/>
    </source>
</evidence>
<evidence type="ECO:0000313" key="5">
    <source>
        <dbReference type="Proteomes" id="UP000001396"/>
    </source>
</evidence>
<keyword evidence="5" id="KW-1185">Reference proteome</keyword>
<dbReference type="EMBL" id="ADBJ01000033">
    <property type="protein sequence ID" value="EFA79648.1"/>
    <property type="molecule type" value="Genomic_DNA"/>
</dbReference>
<dbReference type="InterPro" id="IPR032675">
    <property type="entry name" value="LRR_dom_sf"/>
</dbReference>
<sequence length="182" mass="20219">MSANCIGNKSIRQLANSLKCNSTLSSLDLGFNRITDKGGILLLESLSSTTTTTTTTTTTSSTTSKVCPIEKLILSGNQLTYQFGEVLSLFLCLETTKLKYLDISHCSIKKCSAQLIQSILTNQTLTNVNINHTNLKKSSLKHLIYNIENHRSIIELKVLNQHYIIPQSIIKYLNNIESINII</sequence>
<dbReference type="PANTHER" id="PTHR24107:SF2">
    <property type="entry name" value="NLR FAMILY CARD DOMAIN CONTAINING 3"/>
    <property type="match status" value="1"/>
</dbReference>
<dbReference type="Proteomes" id="UP000001396">
    <property type="component" value="Unassembled WGS sequence"/>
</dbReference>
<dbReference type="Gene3D" id="3.80.10.10">
    <property type="entry name" value="Ribonuclease Inhibitor"/>
    <property type="match status" value="2"/>
</dbReference>
<keyword evidence="2" id="KW-0963">Cytoplasm</keyword>
<accession>D3BG56</accession>